<organism evidence="2 3">
    <name type="scientific">Blastomyces silverae</name>
    <dbReference type="NCBI Taxonomy" id="2060906"/>
    <lineage>
        <taxon>Eukaryota</taxon>
        <taxon>Fungi</taxon>
        <taxon>Dikarya</taxon>
        <taxon>Ascomycota</taxon>
        <taxon>Pezizomycotina</taxon>
        <taxon>Eurotiomycetes</taxon>
        <taxon>Eurotiomycetidae</taxon>
        <taxon>Onygenales</taxon>
        <taxon>Ajellomycetaceae</taxon>
        <taxon>Blastomyces</taxon>
    </lineage>
</organism>
<feature type="compositionally biased region" description="Polar residues" evidence="1">
    <location>
        <begin position="142"/>
        <end position="151"/>
    </location>
</feature>
<dbReference type="EMBL" id="LDEV01002765">
    <property type="protein sequence ID" value="KLJ07718.1"/>
    <property type="molecule type" value="Genomic_DNA"/>
</dbReference>
<proteinExistence type="predicted"/>
<sequence length="655" mass="72821">MASPSQQYTHRRMLDPESLLRPLFFIKDDKMLRFNDQFHRQPYRQANFAPNSPLPSLRPRIIYPSTSISRTASSQSPPTPEVDEFIAYQTSLESRRFCQDTPRRVENRESRRPIPVQPRPVEIHADATIVVPDRNGGPPGHNPNSTRQSPSHGDRYAFITVDPSTKASNGVLSYVRSRCQTEEDRRYKRMLKEKGGSCIWCAQRRKPCDLEKVCVWCKQNGLPCLRSSDQIGLYSPVEPSTPGCRQAAISRAKHNTFVRANKLLKEFRAWLSSSNFVVQNPSARVILNIERDQPDSSGLVLLNPIHSDLPQREAKSRLLNSIGQAIPFPLLHHAGHRSEHYDIFLMATNIFRSVSFLISITCTGLHILSPYYDVVKTTSVDLLVSLAKLIAQLTDDFGSKLCARLRPSKSKPIPQNINIAVNVYHQVLVALQDFQPGGVIQQIFSGILAQVPSSLSLIERLLSVGHFSNRRMAISPLLVPNSFHLAMYLRSGDKKSVSTAIECQVASFGIQNPKFTLSQLLTCHDQENPLVKAPAVCPSHAQIMTLRHPRDKACAPPSDVDVEPPGLEPASSGSSRQQTLGATDSSPCTSVDDDRSDFFSFEQEPSVEIYFKTDEFIRDLEAGVCGAKGGLSVDSGSLGRVNPHLQTPGDLDSLT</sequence>
<reference evidence="3" key="1">
    <citation type="journal article" date="2015" name="PLoS Genet.">
        <title>The dynamic genome and transcriptome of the human fungal pathogen Blastomyces and close relative Emmonsia.</title>
        <authorList>
            <person name="Munoz J.F."/>
            <person name="Gauthier G.M."/>
            <person name="Desjardins C.A."/>
            <person name="Gallo J.E."/>
            <person name="Holder J."/>
            <person name="Sullivan T.D."/>
            <person name="Marty A.J."/>
            <person name="Carmen J.C."/>
            <person name="Chen Z."/>
            <person name="Ding L."/>
            <person name="Gujja S."/>
            <person name="Magrini V."/>
            <person name="Misas E."/>
            <person name="Mitreva M."/>
            <person name="Priest M."/>
            <person name="Saif S."/>
            <person name="Whiston E.A."/>
            <person name="Young S."/>
            <person name="Zeng Q."/>
            <person name="Goldman W.E."/>
            <person name="Mardis E.R."/>
            <person name="Taylor J.W."/>
            <person name="McEwen J.G."/>
            <person name="Clay O.K."/>
            <person name="Klein B.S."/>
            <person name="Cuomo C.A."/>
        </authorList>
    </citation>
    <scope>NUCLEOTIDE SEQUENCE [LARGE SCALE GENOMIC DNA]</scope>
    <source>
        <strain evidence="3">UAMH 139</strain>
    </source>
</reference>
<accession>A0A0H1B9E0</accession>
<dbReference type="OrthoDB" id="4186373at2759"/>
<evidence type="ECO:0008006" key="4">
    <source>
        <dbReference type="Google" id="ProtNLM"/>
    </source>
</evidence>
<keyword evidence="3" id="KW-1185">Reference proteome</keyword>
<comment type="caution">
    <text evidence="2">The sequence shown here is derived from an EMBL/GenBank/DDBJ whole genome shotgun (WGS) entry which is preliminary data.</text>
</comment>
<feature type="region of interest" description="Disordered" evidence="1">
    <location>
        <begin position="131"/>
        <end position="154"/>
    </location>
</feature>
<evidence type="ECO:0000256" key="1">
    <source>
        <dbReference type="SAM" id="MobiDB-lite"/>
    </source>
</evidence>
<dbReference type="Proteomes" id="UP000053573">
    <property type="component" value="Unassembled WGS sequence"/>
</dbReference>
<gene>
    <name evidence="2" type="ORF">EMPG_16803</name>
</gene>
<protein>
    <recommendedName>
        <fullName evidence="4">Zn(2)-C6 fungal-type domain-containing protein</fullName>
    </recommendedName>
</protein>
<feature type="region of interest" description="Disordered" evidence="1">
    <location>
        <begin position="549"/>
        <end position="595"/>
    </location>
</feature>
<feature type="compositionally biased region" description="Polar residues" evidence="1">
    <location>
        <begin position="571"/>
        <end position="589"/>
    </location>
</feature>
<feature type="region of interest" description="Disordered" evidence="1">
    <location>
        <begin position="633"/>
        <end position="655"/>
    </location>
</feature>
<evidence type="ECO:0000313" key="2">
    <source>
        <dbReference type="EMBL" id="KLJ07718.1"/>
    </source>
</evidence>
<name>A0A0H1B9E0_9EURO</name>
<dbReference type="AlphaFoldDB" id="A0A0H1B9E0"/>
<evidence type="ECO:0000313" key="3">
    <source>
        <dbReference type="Proteomes" id="UP000053573"/>
    </source>
</evidence>